<proteinExistence type="predicted"/>
<gene>
    <name evidence="7" type="ORF">GXW98_02820</name>
</gene>
<evidence type="ECO:0000256" key="6">
    <source>
        <dbReference type="SAM" id="Phobius"/>
    </source>
</evidence>
<keyword evidence="5 6" id="KW-0472">Membrane</keyword>
<protein>
    <submittedName>
        <fullName evidence="7">LysE family transporter</fullName>
    </submittedName>
</protein>
<evidence type="ECO:0000256" key="1">
    <source>
        <dbReference type="ARBA" id="ARBA00004651"/>
    </source>
</evidence>
<dbReference type="EMBL" id="JAAXZR010000012">
    <property type="protein sequence ID" value="NLT79205.1"/>
    <property type="molecule type" value="Genomic_DNA"/>
</dbReference>
<keyword evidence="4 6" id="KW-1133">Transmembrane helix</keyword>
<dbReference type="Pfam" id="PF01810">
    <property type="entry name" value="LysE"/>
    <property type="match status" value="1"/>
</dbReference>
<comment type="subcellular location">
    <subcellularLocation>
        <location evidence="1">Cell membrane</location>
        <topology evidence="1">Multi-pass membrane protein</topology>
    </subcellularLocation>
</comment>
<feature type="transmembrane region" description="Helical" evidence="6">
    <location>
        <begin position="157"/>
        <end position="184"/>
    </location>
</feature>
<comment type="caution">
    <text evidence="7">The sequence shown here is derived from an EMBL/GenBank/DDBJ whole genome shotgun (WGS) entry which is preliminary data.</text>
</comment>
<keyword evidence="3 6" id="KW-0812">Transmembrane</keyword>
<feature type="transmembrane region" description="Helical" evidence="6">
    <location>
        <begin position="122"/>
        <end position="145"/>
    </location>
</feature>
<accession>A0A971IBQ4</accession>
<feature type="transmembrane region" description="Helical" evidence="6">
    <location>
        <begin position="40"/>
        <end position="61"/>
    </location>
</feature>
<dbReference type="GO" id="GO:0005886">
    <property type="term" value="C:plasma membrane"/>
    <property type="evidence" value="ECO:0007669"/>
    <property type="project" value="UniProtKB-SubCell"/>
</dbReference>
<evidence type="ECO:0000256" key="3">
    <source>
        <dbReference type="ARBA" id="ARBA00022692"/>
    </source>
</evidence>
<keyword evidence="2" id="KW-1003">Cell membrane</keyword>
<reference evidence="7" key="1">
    <citation type="journal article" date="2020" name="Biotechnol. Biofuels">
        <title>New insights from the biogas microbiome by comprehensive genome-resolved metagenomics of nearly 1600 species originating from multiple anaerobic digesters.</title>
        <authorList>
            <person name="Campanaro S."/>
            <person name="Treu L."/>
            <person name="Rodriguez-R L.M."/>
            <person name="Kovalovszki A."/>
            <person name="Ziels R.M."/>
            <person name="Maus I."/>
            <person name="Zhu X."/>
            <person name="Kougias P.G."/>
            <person name="Basile A."/>
            <person name="Luo G."/>
            <person name="Schluter A."/>
            <person name="Konstantinidis K.T."/>
            <person name="Angelidaki I."/>
        </authorList>
    </citation>
    <scope>NUCLEOTIDE SEQUENCE</scope>
    <source>
        <strain evidence="7">AS01afH2WH_6</strain>
    </source>
</reference>
<reference evidence="7" key="2">
    <citation type="submission" date="2020-01" db="EMBL/GenBank/DDBJ databases">
        <authorList>
            <person name="Campanaro S."/>
        </authorList>
    </citation>
    <scope>NUCLEOTIDE SEQUENCE</scope>
    <source>
        <strain evidence="7">AS01afH2WH_6</strain>
    </source>
</reference>
<evidence type="ECO:0000256" key="4">
    <source>
        <dbReference type="ARBA" id="ARBA00022989"/>
    </source>
</evidence>
<dbReference type="PANTHER" id="PTHR30086">
    <property type="entry name" value="ARGININE EXPORTER PROTEIN ARGO"/>
    <property type="match status" value="1"/>
</dbReference>
<dbReference type="RefSeq" id="WP_273172896.1">
    <property type="nucleotide sequence ID" value="NZ_JAAXZR010000012.1"/>
</dbReference>
<evidence type="ECO:0000256" key="2">
    <source>
        <dbReference type="ARBA" id="ARBA00022475"/>
    </source>
</evidence>
<dbReference type="GO" id="GO:0015171">
    <property type="term" value="F:amino acid transmembrane transporter activity"/>
    <property type="evidence" value="ECO:0007669"/>
    <property type="project" value="TreeGrafter"/>
</dbReference>
<organism evidence="7 8">
    <name type="scientific">Bifidobacterium crudilactis</name>
    <dbReference type="NCBI Taxonomy" id="327277"/>
    <lineage>
        <taxon>Bacteria</taxon>
        <taxon>Bacillati</taxon>
        <taxon>Actinomycetota</taxon>
        <taxon>Actinomycetes</taxon>
        <taxon>Bifidobacteriales</taxon>
        <taxon>Bifidobacteriaceae</taxon>
        <taxon>Bifidobacterium</taxon>
    </lineage>
</organism>
<evidence type="ECO:0000256" key="5">
    <source>
        <dbReference type="ARBA" id="ARBA00023136"/>
    </source>
</evidence>
<dbReference type="Proteomes" id="UP000767327">
    <property type="component" value="Unassembled WGS sequence"/>
</dbReference>
<feature type="transmembrane region" description="Helical" evidence="6">
    <location>
        <begin position="190"/>
        <end position="209"/>
    </location>
</feature>
<name>A0A971IBQ4_9BIFI</name>
<dbReference type="PANTHER" id="PTHR30086:SF20">
    <property type="entry name" value="ARGININE EXPORTER PROTEIN ARGO-RELATED"/>
    <property type="match status" value="1"/>
</dbReference>
<dbReference type="AlphaFoldDB" id="A0A971IBQ4"/>
<feature type="transmembrane region" description="Helical" evidence="6">
    <location>
        <begin position="73"/>
        <end position="94"/>
    </location>
</feature>
<dbReference type="InterPro" id="IPR001123">
    <property type="entry name" value="LeuE-type"/>
</dbReference>
<sequence>MLTFFLQGAIAGLAIAIPVGSSSALTMTIGARYGWKPGLAAGAGSGMVLGVFAFLAVFLGKLVSPVIQRIAPVLQWVSFAILLTMGVFMLLGAVKALKTANSGADSKSDDTSGGALNNPWKAFVVLVTATLANPVAIVYFATLVLSLPPGINNPQNGVVFCLGVLLPSLCWMLLLSLAGVAIGMVLKGRYAQFATGAFGGCAIIALAVWNAF</sequence>
<evidence type="ECO:0000313" key="8">
    <source>
        <dbReference type="Proteomes" id="UP000767327"/>
    </source>
</evidence>
<evidence type="ECO:0000313" key="7">
    <source>
        <dbReference type="EMBL" id="NLT79205.1"/>
    </source>
</evidence>